<proteinExistence type="predicted"/>
<evidence type="ECO:0000313" key="5">
    <source>
        <dbReference type="EMBL" id="HIR56600.1"/>
    </source>
</evidence>
<dbReference type="Gene3D" id="3.40.190.10">
    <property type="entry name" value="Periplasmic binding protein-like II"/>
    <property type="match status" value="2"/>
</dbReference>
<dbReference type="SUPFAM" id="SSF53850">
    <property type="entry name" value="Periplasmic binding protein-like II"/>
    <property type="match status" value="1"/>
</dbReference>
<name>A0A9D1DPE8_9FIRM</name>
<feature type="chain" id="PRO_5039696210" evidence="3">
    <location>
        <begin position="22"/>
        <end position="297"/>
    </location>
</feature>
<evidence type="ECO:0000259" key="4">
    <source>
        <dbReference type="SMART" id="SM00062"/>
    </source>
</evidence>
<reference evidence="5" key="1">
    <citation type="submission" date="2020-10" db="EMBL/GenBank/DDBJ databases">
        <authorList>
            <person name="Gilroy R."/>
        </authorList>
    </citation>
    <scope>NUCLEOTIDE SEQUENCE</scope>
    <source>
        <strain evidence="5">ChiSjej1B19-7085</strain>
    </source>
</reference>
<evidence type="ECO:0000256" key="1">
    <source>
        <dbReference type="ARBA" id="ARBA00022729"/>
    </source>
</evidence>
<feature type="domain" description="Solute-binding protein family 3/N-terminal" evidence="4">
    <location>
        <begin position="74"/>
        <end position="292"/>
    </location>
</feature>
<dbReference type="EMBL" id="DVHF01000036">
    <property type="protein sequence ID" value="HIR56600.1"/>
    <property type="molecule type" value="Genomic_DNA"/>
</dbReference>
<feature type="compositionally biased region" description="Low complexity" evidence="2">
    <location>
        <begin position="24"/>
        <end position="59"/>
    </location>
</feature>
<evidence type="ECO:0000256" key="2">
    <source>
        <dbReference type="SAM" id="MobiDB-lite"/>
    </source>
</evidence>
<evidence type="ECO:0000256" key="3">
    <source>
        <dbReference type="SAM" id="SignalP"/>
    </source>
</evidence>
<accession>A0A9D1DPE8</accession>
<dbReference type="Pfam" id="PF00497">
    <property type="entry name" value="SBP_bac_3"/>
    <property type="match status" value="1"/>
</dbReference>
<dbReference type="InterPro" id="IPR001638">
    <property type="entry name" value="Solute-binding_3/MltF_N"/>
</dbReference>
<reference evidence="5" key="2">
    <citation type="journal article" date="2021" name="PeerJ">
        <title>Extensive microbial diversity within the chicken gut microbiome revealed by metagenomics and culture.</title>
        <authorList>
            <person name="Gilroy R."/>
            <person name="Ravi A."/>
            <person name="Getino M."/>
            <person name="Pursley I."/>
            <person name="Horton D.L."/>
            <person name="Alikhan N.F."/>
            <person name="Baker D."/>
            <person name="Gharbi K."/>
            <person name="Hall N."/>
            <person name="Watson M."/>
            <person name="Adriaenssens E.M."/>
            <person name="Foster-Nyarko E."/>
            <person name="Jarju S."/>
            <person name="Secka A."/>
            <person name="Antonio M."/>
            <person name="Oren A."/>
            <person name="Chaudhuri R.R."/>
            <person name="La Ragione R."/>
            <person name="Hildebrand F."/>
            <person name="Pallen M.J."/>
        </authorList>
    </citation>
    <scope>NUCLEOTIDE SEQUENCE</scope>
    <source>
        <strain evidence="5">ChiSjej1B19-7085</strain>
    </source>
</reference>
<dbReference type="PANTHER" id="PTHR35936:SF34">
    <property type="entry name" value="ABC TRANSPORTER EXTRACELLULAR-BINDING PROTEIN YCKB-RELATED"/>
    <property type="match status" value="1"/>
</dbReference>
<dbReference type="SMART" id="SM00062">
    <property type="entry name" value="PBPb"/>
    <property type="match status" value="1"/>
</dbReference>
<dbReference type="PANTHER" id="PTHR35936">
    <property type="entry name" value="MEMBRANE-BOUND LYTIC MUREIN TRANSGLYCOSYLASE F"/>
    <property type="match status" value="1"/>
</dbReference>
<sequence>MKKVLSLIMAAALCIAMPACSSTQESSSAAESSETSSSSTESSEASASEASEASGNAEGSAEESDLAYIQDKGTLVVGVTEFEPMDYLDENGEWTGFDADMAREVGAILGVDVEFSSIDWNNKIFELDNKSIDCLWNGMTITEEITTAASATNPYANNGQVVVVKSDVADQYQTEESLADLTFAVEAGSAGQAAAEEAGLNFITVNAQADAVMEVAAGTSDACVIDMLMAIAMLGEGTDYADLTYTVTLTDEEYGIGCRQGSDLVDAINDAMKQLYDDGTMMEIAEKYNLQDMIIAQ</sequence>
<feature type="region of interest" description="Disordered" evidence="2">
    <location>
        <begin position="24"/>
        <end position="64"/>
    </location>
</feature>
<comment type="caution">
    <text evidence="5">The sequence shown here is derived from an EMBL/GenBank/DDBJ whole genome shotgun (WGS) entry which is preliminary data.</text>
</comment>
<feature type="signal peptide" evidence="3">
    <location>
        <begin position="1"/>
        <end position="21"/>
    </location>
</feature>
<organism evidence="5 6">
    <name type="scientific">Candidatus Gallacutalibacter pullicola</name>
    <dbReference type="NCBI Taxonomy" id="2840830"/>
    <lineage>
        <taxon>Bacteria</taxon>
        <taxon>Bacillati</taxon>
        <taxon>Bacillota</taxon>
        <taxon>Clostridia</taxon>
        <taxon>Eubacteriales</taxon>
        <taxon>Candidatus Gallacutalibacter</taxon>
    </lineage>
</organism>
<dbReference type="Proteomes" id="UP000886785">
    <property type="component" value="Unassembled WGS sequence"/>
</dbReference>
<gene>
    <name evidence="5" type="ORF">IAA54_02945</name>
</gene>
<dbReference type="AlphaFoldDB" id="A0A9D1DPE8"/>
<evidence type="ECO:0000313" key="6">
    <source>
        <dbReference type="Proteomes" id="UP000886785"/>
    </source>
</evidence>
<protein>
    <submittedName>
        <fullName evidence="5">Transporter substrate-binding domain-containing protein</fullName>
    </submittedName>
</protein>
<keyword evidence="1 3" id="KW-0732">Signal</keyword>